<feature type="region of interest" description="Disordered" evidence="1">
    <location>
        <begin position="1"/>
        <end position="70"/>
    </location>
</feature>
<dbReference type="InterPro" id="IPR036852">
    <property type="entry name" value="Peptidase_S8/S53_dom_sf"/>
</dbReference>
<keyword evidence="4" id="KW-1185">Reference proteome</keyword>
<name>A0A5B9QUU4_9BACT</name>
<dbReference type="SUPFAM" id="SSF52743">
    <property type="entry name" value="Subtilisin-like"/>
    <property type="match status" value="1"/>
</dbReference>
<dbReference type="CDD" id="cd04847">
    <property type="entry name" value="Peptidases_S8_Subtilisin_like_2"/>
    <property type="match status" value="1"/>
</dbReference>
<reference evidence="3 4" key="1">
    <citation type="submission" date="2019-08" db="EMBL/GenBank/DDBJ databases">
        <title>Deep-cultivation of Planctomycetes and their phenomic and genomic characterization uncovers novel biology.</title>
        <authorList>
            <person name="Wiegand S."/>
            <person name="Jogler M."/>
            <person name="Boedeker C."/>
            <person name="Pinto D."/>
            <person name="Vollmers J."/>
            <person name="Rivas-Marin E."/>
            <person name="Kohn T."/>
            <person name="Peeters S.H."/>
            <person name="Heuer A."/>
            <person name="Rast P."/>
            <person name="Oberbeckmann S."/>
            <person name="Bunk B."/>
            <person name="Jeske O."/>
            <person name="Meyerdierks A."/>
            <person name="Storesund J.E."/>
            <person name="Kallscheuer N."/>
            <person name="Luecker S."/>
            <person name="Lage O.M."/>
            <person name="Pohl T."/>
            <person name="Merkel B.J."/>
            <person name="Hornburger P."/>
            <person name="Mueller R.-W."/>
            <person name="Bruemmer F."/>
            <person name="Labrenz M."/>
            <person name="Spormann A.M."/>
            <person name="Op den Camp H."/>
            <person name="Overmann J."/>
            <person name="Amann R."/>
            <person name="Jetten M.S.M."/>
            <person name="Mascher T."/>
            <person name="Medema M.H."/>
            <person name="Devos D.P."/>
            <person name="Kaster A.-K."/>
            <person name="Ovreas L."/>
            <person name="Rohde M."/>
            <person name="Galperin M.Y."/>
            <person name="Jogler C."/>
        </authorList>
    </citation>
    <scope>NUCLEOTIDE SEQUENCE [LARGE SCALE GENOMIC DNA]</scope>
    <source>
        <strain evidence="3 4">Pr1d</strain>
    </source>
</reference>
<dbReference type="KEGG" id="bgok:Pr1d_50490"/>
<sequence length="820" mass="91689">MTQHPHLVLRDTGETKTYTSTSGGGSAPFKTPPRDDRRSHGTGIVSSIRTAVADSSSETEEEDESERPEGITLEFESDPGFALKIESLERERSGIELVNVREDSGKMFAVVFVPTNKAAMFLRIFERYIDEDADSGAPKNQALVESISFVRQATLRSFWTDSKPYPTQTDRIWWEIWLRNDGEVTGVVEKFQAEAQRIGITVSQRLVRFPERIVLLAEASAEQWEQFHNLFDLLAELRAAAKVPTEFVELTPKEQAERIRSALARITLPNEDAPAVCLLDTGVNRSHPLLEIALDEEHLLTVDPNWTPADRKGHGTEMAGLALYGCLTEVLGSEEPVQLSHRLESVKILPDEGSNSPEHYGAITSEAVARAEVQSPTRNRAICLAVTAEKCDEGLPTSWSASVDQLCSGALDSNQRLMFVSAGNTPSETRHEYPASNHLEGVEDPSHAWNVVTVGAYTELCVIRSQEYVDWEPVAKAGLLSPCSRTSVIWEKKEWPLKPDIVMEGGNSARESGSGHADSIDDLALLTTRLSPTGALLTTSGDTSGATAQAARFAAMVNAKYPHLWPETVRALMVHSAEWTGAMLEEFPHRERHKRIRCYGYGVPNIDRALWSVSNAATMIVQDSLQPFDRVDGKIKTKDMRMHALPWPKEVLESLGETPIKMRVTLSYFIEPSPGRRGWQTKHRYQSHGLRFDVKRPVETVEQFDQRLSKDAWEDREERPDSVAEDRSWQLGKNLRTRGSVHSDTWTGTASELAACGVIAVHPVTGWWRERPHLERWSRSARYALVVSLETDDAEIDLYTPIESQVVTEVETEVEIEDDF</sequence>
<dbReference type="Gene3D" id="3.40.50.200">
    <property type="entry name" value="Peptidase S8/S53 domain"/>
    <property type="match status" value="1"/>
</dbReference>
<evidence type="ECO:0000313" key="4">
    <source>
        <dbReference type="Proteomes" id="UP000323917"/>
    </source>
</evidence>
<evidence type="ECO:0000256" key="1">
    <source>
        <dbReference type="SAM" id="MobiDB-lite"/>
    </source>
</evidence>
<protein>
    <recommendedName>
        <fullName evidence="2">Peptidase S8/S53 domain-containing protein</fullName>
    </recommendedName>
</protein>
<feature type="compositionally biased region" description="Acidic residues" evidence="1">
    <location>
        <begin position="57"/>
        <end position="66"/>
    </location>
</feature>
<feature type="domain" description="Peptidase S8/S53" evidence="2">
    <location>
        <begin position="273"/>
        <end position="602"/>
    </location>
</feature>
<evidence type="ECO:0000259" key="2">
    <source>
        <dbReference type="Pfam" id="PF00082"/>
    </source>
</evidence>
<dbReference type="RefSeq" id="WP_148075897.1">
    <property type="nucleotide sequence ID" value="NZ_CP042913.1"/>
</dbReference>
<organism evidence="3 4">
    <name type="scientific">Bythopirellula goksoeyrii</name>
    <dbReference type="NCBI Taxonomy" id="1400387"/>
    <lineage>
        <taxon>Bacteria</taxon>
        <taxon>Pseudomonadati</taxon>
        <taxon>Planctomycetota</taxon>
        <taxon>Planctomycetia</taxon>
        <taxon>Pirellulales</taxon>
        <taxon>Lacipirellulaceae</taxon>
        <taxon>Bythopirellula</taxon>
    </lineage>
</organism>
<dbReference type="GO" id="GO:0006508">
    <property type="term" value="P:proteolysis"/>
    <property type="evidence" value="ECO:0007669"/>
    <property type="project" value="InterPro"/>
</dbReference>
<evidence type="ECO:0000313" key="3">
    <source>
        <dbReference type="EMBL" id="QEG37703.1"/>
    </source>
</evidence>
<accession>A0A5B9QUU4</accession>
<dbReference type="GO" id="GO:0004252">
    <property type="term" value="F:serine-type endopeptidase activity"/>
    <property type="evidence" value="ECO:0007669"/>
    <property type="project" value="InterPro"/>
</dbReference>
<dbReference type="EMBL" id="CP042913">
    <property type="protein sequence ID" value="QEG37703.1"/>
    <property type="molecule type" value="Genomic_DNA"/>
</dbReference>
<dbReference type="OrthoDB" id="9759014at2"/>
<dbReference type="InterPro" id="IPR000209">
    <property type="entry name" value="Peptidase_S8/S53_dom"/>
</dbReference>
<gene>
    <name evidence="3" type="ORF">Pr1d_50490</name>
</gene>
<dbReference type="Pfam" id="PF00082">
    <property type="entry name" value="Peptidase_S8"/>
    <property type="match status" value="1"/>
</dbReference>
<proteinExistence type="predicted"/>
<dbReference type="AlphaFoldDB" id="A0A5B9QUU4"/>
<dbReference type="Proteomes" id="UP000323917">
    <property type="component" value="Chromosome"/>
</dbReference>
<dbReference type="InterPro" id="IPR034074">
    <property type="entry name" value="Y4bN_pept_dom"/>
</dbReference>